<dbReference type="PANTHER" id="PTHR43042">
    <property type="entry name" value="SAM-DEPENDENT METHYLTRANSFERASE"/>
    <property type="match status" value="1"/>
</dbReference>
<dbReference type="SUPFAM" id="SSF53335">
    <property type="entry name" value="S-adenosyl-L-methionine-dependent methyltransferases"/>
    <property type="match status" value="1"/>
</dbReference>
<evidence type="ECO:0000313" key="2">
    <source>
        <dbReference type="Proteomes" id="UP000192872"/>
    </source>
</evidence>
<dbReference type="Gene3D" id="2.60.40.1180">
    <property type="entry name" value="Golgi alpha-mannosidase II"/>
    <property type="match status" value="1"/>
</dbReference>
<dbReference type="Gene3D" id="3.40.50.150">
    <property type="entry name" value="Vaccinia Virus protein VP39"/>
    <property type="match status" value="1"/>
</dbReference>
<comment type="caution">
    <text evidence="1">The sequence shown here is derived from an EMBL/GenBank/DDBJ whole genome shotgun (WGS) entry which is preliminary data.</text>
</comment>
<sequence length="307" mass="33656">MTVSPKSPDTAHRLSLLVCDGWADYALMDIGEGRRLERFGRLLVDRPEEQAMGKRQNPALWANADAVFQAQAGGIEGRWTMAGGGPAPERFPLSWDGLSFHGRFTAFRHMGFFPEQALHWHHIVNSVSALQSKGIDQPKLLNLFGYTGLASLVAARAGAHVTHVDASKRAIAHARDNQTMAGLDDKPIRWLIDDAVAFVARERRRGNSYHGIILDPPKFGRGPKGEEWELFDHLPAHLADCVELLAKDGAFMVLSAYAIRASALALDDLMHASFEGRGGAITSGELAIRTESGDRLLSTSLFSHWSV</sequence>
<dbReference type="AlphaFoldDB" id="A0A1W9I1T3"/>
<dbReference type="GO" id="GO:0032259">
    <property type="term" value="P:methylation"/>
    <property type="evidence" value="ECO:0007669"/>
    <property type="project" value="UniProtKB-KW"/>
</dbReference>
<dbReference type="EMBL" id="LWDL01000009">
    <property type="protein sequence ID" value="OQW53364.1"/>
    <property type="molecule type" value="Genomic_DNA"/>
</dbReference>
<name>A0A1W9I1T3_9HYPH</name>
<dbReference type="RefSeq" id="WP_376800288.1">
    <property type="nucleotide sequence ID" value="NZ_DBNB01000037.1"/>
</dbReference>
<gene>
    <name evidence="1" type="ORF">A4S15_05055</name>
</gene>
<proteinExistence type="predicted"/>
<accession>A0A1W9I1T3</accession>
<dbReference type="InterPro" id="IPR029063">
    <property type="entry name" value="SAM-dependent_MTases_sf"/>
</dbReference>
<evidence type="ECO:0000313" key="1">
    <source>
        <dbReference type="EMBL" id="OQW53364.1"/>
    </source>
</evidence>
<dbReference type="CDD" id="cd02440">
    <property type="entry name" value="AdoMet_MTases"/>
    <property type="match status" value="1"/>
</dbReference>
<reference evidence="1 2" key="1">
    <citation type="journal article" date="2017" name="Water Res.">
        <title>Comammox in drinking water systems.</title>
        <authorList>
            <person name="Wang Y."/>
            <person name="Ma L."/>
            <person name="Mao Y."/>
            <person name="Jiang X."/>
            <person name="Xia Y."/>
            <person name="Yu K."/>
            <person name="Li B."/>
            <person name="Zhang T."/>
        </authorList>
    </citation>
    <scope>NUCLEOTIDE SEQUENCE [LARGE SCALE GENOMIC DNA]</scope>
    <source>
        <strain evidence="1">SG_bin8</strain>
    </source>
</reference>
<organism evidence="1 2">
    <name type="scientific">Candidatus Raskinella chloraquaticus</name>
    <dbReference type="NCBI Taxonomy" id="1951219"/>
    <lineage>
        <taxon>Bacteria</taxon>
        <taxon>Pseudomonadati</taxon>
        <taxon>Pseudomonadota</taxon>
        <taxon>Alphaproteobacteria</taxon>
        <taxon>Hyphomicrobiales</taxon>
        <taxon>Phreatobacteraceae</taxon>
        <taxon>Candidatus Raskinella</taxon>
    </lineage>
</organism>
<dbReference type="GO" id="GO:0008168">
    <property type="term" value="F:methyltransferase activity"/>
    <property type="evidence" value="ECO:0007669"/>
    <property type="project" value="UniProtKB-KW"/>
</dbReference>
<protein>
    <submittedName>
        <fullName evidence="1">Uncharacterized protein</fullName>
    </submittedName>
</protein>
<dbReference type="Proteomes" id="UP000192872">
    <property type="component" value="Unassembled WGS sequence"/>
</dbReference>
<dbReference type="PANTHER" id="PTHR43042:SF2">
    <property type="entry name" value="SAM-DEPENDENT METHYLTRANSFERASE"/>
    <property type="match status" value="1"/>
</dbReference>
<dbReference type="InterPro" id="IPR013780">
    <property type="entry name" value="Glyco_hydro_b"/>
</dbReference>
<dbReference type="STRING" id="1827387.A4S15_05055"/>